<evidence type="ECO:0000259" key="20">
    <source>
        <dbReference type="PROSITE" id="PS50011"/>
    </source>
</evidence>
<evidence type="ECO:0000256" key="16">
    <source>
        <dbReference type="PIRSR" id="PIRSR630616-2"/>
    </source>
</evidence>
<evidence type="ECO:0000256" key="2">
    <source>
        <dbReference type="ARBA" id="ARBA00011245"/>
    </source>
</evidence>
<keyword evidence="10" id="KW-0106">Calcium</keyword>
<dbReference type="SUPFAM" id="SSF56112">
    <property type="entry name" value="Protein kinase-like (PK-like)"/>
    <property type="match status" value="1"/>
</dbReference>
<dbReference type="GO" id="GO:0004674">
    <property type="term" value="F:protein serine/threonine kinase activity"/>
    <property type="evidence" value="ECO:0007669"/>
    <property type="project" value="UniProtKB-KW"/>
</dbReference>
<dbReference type="SMART" id="SM00220">
    <property type="entry name" value="S_TKc"/>
    <property type="match status" value="1"/>
</dbReference>
<evidence type="ECO:0000256" key="18">
    <source>
        <dbReference type="PROSITE-ProRule" id="PRU10141"/>
    </source>
</evidence>
<dbReference type="FunFam" id="1.10.510.10:FF:000571">
    <property type="entry name" value="Maternal embryonic leucine zipper kinase"/>
    <property type="match status" value="1"/>
</dbReference>
<evidence type="ECO:0000256" key="6">
    <source>
        <dbReference type="ARBA" id="ARBA00022723"/>
    </source>
</evidence>
<protein>
    <recommendedName>
        <fullName evidence="3">non-specific serine/threonine protein kinase</fullName>
        <ecNumber evidence="3">2.7.11.1</ecNumber>
    </recommendedName>
</protein>
<evidence type="ECO:0000256" key="11">
    <source>
        <dbReference type="ARBA" id="ARBA00022840"/>
    </source>
</evidence>
<keyword evidence="11 16" id="KW-0067">ATP-binding</keyword>
<dbReference type="PROSITE" id="PS00107">
    <property type="entry name" value="PROTEIN_KINASE_ATP"/>
    <property type="match status" value="1"/>
</dbReference>
<dbReference type="EC" id="2.7.11.1" evidence="3"/>
<dbReference type="GO" id="GO:0005524">
    <property type="term" value="F:ATP binding"/>
    <property type="evidence" value="ECO:0007669"/>
    <property type="project" value="UniProtKB-UniRule"/>
</dbReference>
<keyword evidence="4 19" id="KW-0723">Serine/threonine-protein kinase</keyword>
<dbReference type="Gene3D" id="1.10.510.10">
    <property type="entry name" value="Transferase(Phosphotransferase) domain 1"/>
    <property type="match status" value="1"/>
</dbReference>
<keyword evidence="5" id="KW-0808">Transferase</keyword>
<dbReference type="OrthoDB" id="377346at2759"/>
<evidence type="ECO:0000256" key="12">
    <source>
        <dbReference type="ARBA" id="ARBA00024334"/>
    </source>
</evidence>
<comment type="cofactor">
    <cofactor evidence="1">
        <name>Mg(2+)</name>
        <dbReference type="ChEBI" id="CHEBI:18420"/>
    </cofactor>
</comment>
<dbReference type="FunFam" id="3.30.200.20:FF:000315">
    <property type="entry name" value="Calcium-dependent protein kinase 3"/>
    <property type="match status" value="1"/>
</dbReference>
<keyword evidence="22" id="KW-1185">Reference proteome</keyword>
<organism evidence="21 22">
    <name type="scientific">Stentor coeruleus</name>
    <dbReference type="NCBI Taxonomy" id="5963"/>
    <lineage>
        <taxon>Eukaryota</taxon>
        <taxon>Sar</taxon>
        <taxon>Alveolata</taxon>
        <taxon>Ciliophora</taxon>
        <taxon>Postciliodesmatophora</taxon>
        <taxon>Heterotrichea</taxon>
        <taxon>Heterotrichida</taxon>
        <taxon>Stentoridae</taxon>
        <taxon>Stentor</taxon>
    </lineage>
</organism>
<evidence type="ECO:0000256" key="13">
    <source>
        <dbReference type="ARBA" id="ARBA00047899"/>
    </source>
</evidence>
<keyword evidence="7" id="KW-0677">Repeat</keyword>
<evidence type="ECO:0000313" key="21">
    <source>
        <dbReference type="EMBL" id="OMJ96119.1"/>
    </source>
</evidence>
<keyword evidence="6" id="KW-0479">Metal-binding</keyword>
<dbReference type="Proteomes" id="UP000187209">
    <property type="component" value="Unassembled WGS sequence"/>
</dbReference>
<dbReference type="InterPro" id="IPR011009">
    <property type="entry name" value="Kinase-like_dom_sf"/>
</dbReference>
<dbReference type="AlphaFoldDB" id="A0A1R2D4D4"/>
<dbReference type="CDD" id="cd05117">
    <property type="entry name" value="STKc_CAMK"/>
    <property type="match status" value="1"/>
</dbReference>
<dbReference type="InterPro" id="IPR000719">
    <property type="entry name" value="Prot_kinase_dom"/>
</dbReference>
<evidence type="ECO:0000256" key="14">
    <source>
        <dbReference type="ARBA" id="ARBA00048679"/>
    </source>
</evidence>
<evidence type="ECO:0000256" key="19">
    <source>
        <dbReference type="RuleBase" id="RU000304"/>
    </source>
</evidence>
<dbReference type="Pfam" id="PF00069">
    <property type="entry name" value="Pkinase"/>
    <property type="match status" value="1"/>
</dbReference>
<evidence type="ECO:0000256" key="5">
    <source>
        <dbReference type="ARBA" id="ARBA00022679"/>
    </source>
</evidence>
<dbReference type="PROSITE" id="PS00108">
    <property type="entry name" value="PROTEIN_KINASE_ST"/>
    <property type="match status" value="1"/>
</dbReference>
<evidence type="ECO:0000256" key="10">
    <source>
        <dbReference type="ARBA" id="ARBA00022837"/>
    </source>
</evidence>
<comment type="caution">
    <text evidence="21">The sequence shown here is derived from an EMBL/GenBank/DDBJ whole genome shotgun (WGS) entry which is preliminary data.</text>
</comment>
<comment type="subunit">
    <text evidence="2">Monomer.</text>
</comment>
<reference evidence="21 22" key="1">
    <citation type="submission" date="2016-11" db="EMBL/GenBank/DDBJ databases">
        <title>The macronuclear genome of Stentor coeruleus: a giant cell with tiny introns.</title>
        <authorList>
            <person name="Slabodnick M."/>
            <person name="Ruby J.G."/>
            <person name="Reiff S.B."/>
            <person name="Swart E.C."/>
            <person name="Gosai S."/>
            <person name="Prabakaran S."/>
            <person name="Witkowska E."/>
            <person name="Larue G.E."/>
            <person name="Fisher S."/>
            <person name="Freeman R.M."/>
            <person name="Gunawardena J."/>
            <person name="Chu W."/>
            <person name="Stover N.A."/>
            <person name="Gregory B.D."/>
            <person name="Nowacki M."/>
            <person name="Derisi J."/>
            <person name="Roy S.W."/>
            <person name="Marshall W.F."/>
            <person name="Sood P."/>
        </authorList>
    </citation>
    <scope>NUCLEOTIDE SEQUENCE [LARGE SCALE GENOMIC DNA]</scope>
    <source>
        <strain evidence="21">WM001</strain>
    </source>
</reference>
<dbReference type="InterPro" id="IPR008271">
    <property type="entry name" value="Ser/Thr_kinase_AS"/>
</dbReference>
<evidence type="ECO:0000256" key="7">
    <source>
        <dbReference type="ARBA" id="ARBA00022737"/>
    </source>
</evidence>
<keyword evidence="9" id="KW-0418">Kinase</keyword>
<comment type="catalytic activity">
    <reaction evidence="13">
        <text>L-threonyl-[protein] + ATP = O-phospho-L-threonyl-[protein] + ADP + H(+)</text>
        <dbReference type="Rhea" id="RHEA:46608"/>
        <dbReference type="Rhea" id="RHEA-COMP:11060"/>
        <dbReference type="Rhea" id="RHEA-COMP:11605"/>
        <dbReference type="ChEBI" id="CHEBI:15378"/>
        <dbReference type="ChEBI" id="CHEBI:30013"/>
        <dbReference type="ChEBI" id="CHEBI:30616"/>
        <dbReference type="ChEBI" id="CHEBI:61977"/>
        <dbReference type="ChEBI" id="CHEBI:456216"/>
        <dbReference type="EC" id="2.7.11.1"/>
    </reaction>
</comment>
<dbReference type="EMBL" id="MPUH01000003">
    <property type="protein sequence ID" value="OMJ96119.1"/>
    <property type="molecule type" value="Genomic_DNA"/>
</dbReference>
<comment type="similarity">
    <text evidence="12">Belongs to the protein kinase superfamily. Ser/Thr protein kinase family. CDPK subfamily.</text>
</comment>
<gene>
    <name evidence="21" type="ORF">SteCoe_296</name>
</gene>
<dbReference type="InterPro" id="IPR030616">
    <property type="entry name" value="Aur-like"/>
</dbReference>
<feature type="active site" description="Proton acceptor" evidence="15">
    <location>
        <position position="142"/>
    </location>
</feature>
<evidence type="ECO:0000256" key="4">
    <source>
        <dbReference type="ARBA" id="ARBA00022527"/>
    </source>
</evidence>
<dbReference type="GO" id="GO:0046872">
    <property type="term" value="F:metal ion binding"/>
    <property type="evidence" value="ECO:0007669"/>
    <property type="project" value="UniProtKB-KW"/>
</dbReference>
<sequence length="333" mass="38588">MSVSLILPINTKSYKKDYSEITKLGVGGFSEVKMCLHIPSQQKRAVKVISKNIIPIESIDEEHILKEMALLKYLNHPNIIKAYEIFEDSTKFYLSLEYCGGGNLYTKLKAVKKFPQLEAADIAFQIFLGVSYLHDNGIIHRDLKPENILLTGNYDYSVKIADFGSACLKNKTKSLNGIAGTLYYLAPEVLKDNYDEKVDIWSIGIMLFQLITGLLPYKGKSSDEIKKRIAAKPFKVKSEYLDVNARNLLMDFFQGLLNVDPRMRYSAKEALEHPWILSSKKRCAQKIDYKNKPETKFDRRSKFYSKVRNFRPDDFYNEVHRFEHFDSRKTRFE</sequence>
<evidence type="ECO:0000313" key="22">
    <source>
        <dbReference type="Proteomes" id="UP000187209"/>
    </source>
</evidence>
<keyword evidence="8 16" id="KW-0547">Nucleotide-binding</keyword>
<name>A0A1R2D4D4_9CILI</name>
<evidence type="ECO:0000256" key="17">
    <source>
        <dbReference type="PIRSR" id="PIRSR630616-3"/>
    </source>
</evidence>
<feature type="domain" description="Protein kinase" evidence="20">
    <location>
        <begin position="18"/>
        <end position="276"/>
    </location>
</feature>
<evidence type="ECO:0000256" key="1">
    <source>
        <dbReference type="ARBA" id="ARBA00001946"/>
    </source>
</evidence>
<proteinExistence type="inferred from homology"/>
<feature type="binding site" evidence="16">
    <location>
        <begin position="146"/>
        <end position="147"/>
    </location>
    <ligand>
        <name>ATP</name>
        <dbReference type="ChEBI" id="CHEBI:30616"/>
    </ligand>
</feature>
<evidence type="ECO:0000256" key="8">
    <source>
        <dbReference type="ARBA" id="ARBA00022741"/>
    </source>
</evidence>
<evidence type="ECO:0000256" key="3">
    <source>
        <dbReference type="ARBA" id="ARBA00012513"/>
    </source>
</evidence>
<evidence type="ECO:0000256" key="9">
    <source>
        <dbReference type="ARBA" id="ARBA00022777"/>
    </source>
</evidence>
<dbReference type="InterPro" id="IPR017441">
    <property type="entry name" value="Protein_kinase_ATP_BS"/>
</dbReference>
<dbReference type="PROSITE" id="PS50011">
    <property type="entry name" value="PROTEIN_KINASE_DOM"/>
    <property type="match status" value="1"/>
</dbReference>
<accession>A0A1R2D4D4</accession>
<feature type="binding site" evidence="16 18">
    <location>
        <position position="47"/>
    </location>
    <ligand>
        <name>ATP</name>
        <dbReference type="ChEBI" id="CHEBI:30616"/>
    </ligand>
</feature>
<feature type="cross-link" description="Glycyl lysine isopeptide (Lys-Gly) (interchain with G-Cter in SUMO2)" evidence="17">
    <location>
        <position position="144"/>
    </location>
</feature>
<dbReference type="PANTHER" id="PTHR24350">
    <property type="entry name" value="SERINE/THREONINE-PROTEIN KINASE IAL-RELATED"/>
    <property type="match status" value="1"/>
</dbReference>
<comment type="catalytic activity">
    <reaction evidence="14">
        <text>L-seryl-[protein] + ATP = O-phospho-L-seryl-[protein] + ADP + H(+)</text>
        <dbReference type="Rhea" id="RHEA:17989"/>
        <dbReference type="Rhea" id="RHEA-COMP:9863"/>
        <dbReference type="Rhea" id="RHEA-COMP:11604"/>
        <dbReference type="ChEBI" id="CHEBI:15378"/>
        <dbReference type="ChEBI" id="CHEBI:29999"/>
        <dbReference type="ChEBI" id="CHEBI:30616"/>
        <dbReference type="ChEBI" id="CHEBI:83421"/>
        <dbReference type="ChEBI" id="CHEBI:456216"/>
        <dbReference type="EC" id="2.7.11.1"/>
    </reaction>
</comment>
<feature type="binding site" evidence="16">
    <location>
        <position position="162"/>
    </location>
    <ligand>
        <name>ATP</name>
        <dbReference type="ChEBI" id="CHEBI:30616"/>
    </ligand>
</feature>
<evidence type="ECO:0000256" key="15">
    <source>
        <dbReference type="PIRSR" id="PIRSR630616-1"/>
    </source>
</evidence>